<protein>
    <submittedName>
        <fullName evidence="2">Uncharacterized protein</fullName>
    </submittedName>
</protein>
<sequence>MGCTAQINVICGACSNRRCRELLLTWPYYVRNKHHGCLKALVWVSICIHGKFFRTEQTHVALYMTSVASLSGLGKKPAVVVVLENGLHVSLSGSGATGRLPTTLEPTVLILEWRCKKAREPPYEVNITIPIDGYHLAQFILTKMCGFKYKTRVQHQCGLEALPGYTFLSACLETVSSDGGRGYTQVDGNNAFVNQASWQQQHIPAQGTQRTPGVRRTSRRNYSAF</sequence>
<comment type="caution">
    <text evidence="2">The sequence shown here is derived from an EMBL/GenBank/DDBJ whole genome shotgun (WGS) entry which is preliminary data.</text>
</comment>
<dbReference type="PANTHER" id="PTHR35752:SF1">
    <property type="entry name" value="G-PROTEIN COUPLED RECEPTOR"/>
    <property type="match status" value="1"/>
</dbReference>
<accession>A0AAN8V0R9</accession>
<proteinExistence type="predicted"/>
<organism evidence="2 3">
    <name type="scientific">Dillenia turbinata</name>
    <dbReference type="NCBI Taxonomy" id="194707"/>
    <lineage>
        <taxon>Eukaryota</taxon>
        <taxon>Viridiplantae</taxon>
        <taxon>Streptophyta</taxon>
        <taxon>Embryophyta</taxon>
        <taxon>Tracheophyta</taxon>
        <taxon>Spermatophyta</taxon>
        <taxon>Magnoliopsida</taxon>
        <taxon>eudicotyledons</taxon>
        <taxon>Gunneridae</taxon>
        <taxon>Pentapetalae</taxon>
        <taxon>Dilleniales</taxon>
        <taxon>Dilleniaceae</taxon>
        <taxon>Dillenia</taxon>
    </lineage>
</organism>
<evidence type="ECO:0000313" key="3">
    <source>
        <dbReference type="Proteomes" id="UP001370490"/>
    </source>
</evidence>
<dbReference type="Proteomes" id="UP001370490">
    <property type="component" value="Unassembled WGS sequence"/>
</dbReference>
<gene>
    <name evidence="2" type="ORF">RJ641_010614</name>
</gene>
<dbReference type="PANTHER" id="PTHR35752">
    <property type="entry name" value="G-PROTEIN COUPLED RECEPTOR"/>
    <property type="match status" value="1"/>
</dbReference>
<name>A0AAN8V0R9_9MAGN</name>
<keyword evidence="3" id="KW-1185">Reference proteome</keyword>
<evidence type="ECO:0000256" key="1">
    <source>
        <dbReference type="SAM" id="MobiDB-lite"/>
    </source>
</evidence>
<dbReference type="AlphaFoldDB" id="A0AAN8V0R9"/>
<dbReference type="EMBL" id="JBAMMX010000017">
    <property type="protein sequence ID" value="KAK6924414.1"/>
    <property type="molecule type" value="Genomic_DNA"/>
</dbReference>
<feature type="region of interest" description="Disordered" evidence="1">
    <location>
        <begin position="203"/>
        <end position="225"/>
    </location>
</feature>
<evidence type="ECO:0000313" key="2">
    <source>
        <dbReference type="EMBL" id="KAK6924414.1"/>
    </source>
</evidence>
<reference evidence="2 3" key="1">
    <citation type="submission" date="2023-12" db="EMBL/GenBank/DDBJ databases">
        <title>A high-quality genome assembly for Dillenia turbinata (Dilleniales).</title>
        <authorList>
            <person name="Chanderbali A."/>
        </authorList>
    </citation>
    <scope>NUCLEOTIDE SEQUENCE [LARGE SCALE GENOMIC DNA]</scope>
    <source>
        <strain evidence="2">LSX21</strain>
        <tissue evidence="2">Leaf</tissue>
    </source>
</reference>